<accession>A0A9X2F9V1</accession>
<dbReference type="AlphaFoldDB" id="A0A9X2F9V1"/>
<dbReference type="RefSeq" id="WP_252852685.1">
    <property type="nucleotide sequence ID" value="NZ_JAMXLR010000036.1"/>
</dbReference>
<proteinExistence type="predicted"/>
<evidence type="ECO:0000313" key="2">
    <source>
        <dbReference type="Proteomes" id="UP001155241"/>
    </source>
</evidence>
<organism evidence="1 2">
    <name type="scientific">Aeoliella straminimaris</name>
    <dbReference type="NCBI Taxonomy" id="2954799"/>
    <lineage>
        <taxon>Bacteria</taxon>
        <taxon>Pseudomonadati</taxon>
        <taxon>Planctomycetota</taxon>
        <taxon>Planctomycetia</taxon>
        <taxon>Pirellulales</taxon>
        <taxon>Lacipirellulaceae</taxon>
        <taxon>Aeoliella</taxon>
    </lineage>
</organism>
<keyword evidence="2" id="KW-1185">Reference proteome</keyword>
<reference evidence="1" key="1">
    <citation type="submission" date="2022-06" db="EMBL/GenBank/DDBJ databases">
        <title>Aeoliella straminimaris, a novel planctomycete from sediments.</title>
        <authorList>
            <person name="Vitorino I.R."/>
            <person name="Lage O.M."/>
        </authorList>
    </citation>
    <scope>NUCLEOTIDE SEQUENCE</scope>
    <source>
        <strain evidence="1">ICT_H6.2</strain>
    </source>
</reference>
<protein>
    <submittedName>
        <fullName evidence="1">Uncharacterized protein</fullName>
    </submittedName>
</protein>
<dbReference type="Proteomes" id="UP001155241">
    <property type="component" value="Unassembled WGS sequence"/>
</dbReference>
<name>A0A9X2F9V1_9BACT</name>
<evidence type="ECO:0000313" key="1">
    <source>
        <dbReference type="EMBL" id="MCO6044574.1"/>
    </source>
</evidence>
<gene>
    <name evidence="1" type="ORF">NG895_11715</name>
</gene>
<sequence length="72" mass="8213">MRKWLMTGLLACVLTSNVGCLIPLYSGDPARRARELIFTSEDLNAILDEWERIWFLDQPSHLKPFVTHGGVI</sequence>
<dbReference type="EMBL" id="JAMXLR010000036">
    <property type="protein sequence ID" value="MCO6044574.1"/>
    <property type="molecule type" value="Genomic_DNA"/>
</dbReference>
<comment type="caution">
    <text evidence="1">The sequence shown here is derived from an EMBL/GenBank/DDBJ whole genome shotgun (WGS) entry which is preliminary data.</text>
</comment>